<dbReference type="EMBL" id="FNHI01000048">
    <property type="protein sequence ID" value="SDN82844.1"/>
    <property type="molecule type" value="Genomic_DNA"/>
</dbReference>
<evidence type="ECO:0000313" key="4">
    <source>
        <dbReference type="Proteomes" id="UP000199063"/>
    </source>
</evidence>
<dbReference type="Gene3D" id="1.10.260.40">
    <property type="entry name" value="lambda repressor-like DNA-binding domains"/>
    <property type="match status" value="1"/>
</dbReference>
<dbReference type="GO" id="GO:0003677">
    <property type="term" value="F:DNA binding"/>
    <property type="evidence" value="ECO:0007669"/>
    <property type="project" value="InterPro"/>
</dbReference>
<dbReference type="SUPFAM" id="SSF47413">
    <property type="entry name" value="lambda repressor-like DNA-binding domains"/>
    <property type="match status" value="1"/>
</dbReference>
<dbReference type="Gene3D" id="3.30.450.180">
    <property type="match status" value="1"/>
</dbReference>
<evidence type="ECO:0000259" key="2">
    <source>
        <dbReference type="PROSITE" id="PS50943"/>
    </source>
</evidence>
<accession>A0A1H0EKA7</accession>
<dbReference type="InterPro" id="IPR041413">
    <property type="entry name" value="MLTR_LBD"/>
</dbReference>
<organism evidence="3 4">
    <name type="scientific">Streptomyces wuyuanensis</name>
    <dbReference type="NCBI Taxonomy" id="1196353"/>
    <lineage>
        <taxon>Bacteria</taxon>
        <taxon>Bacillati</taxon>
        <taxon>Actinomycetota</taxon>
        <taxon>Actinomycetes</taxon>
        <taxon>Kitasatosporales</taxon>
        <taxon>Streptomycetaceae</taxon>
        <taxon>Streptomyces</taxon>
    </lineage>
</organism>
<dbReference type="Pfam" id="PF13560">
    <property type="entry name" value="HTH_31"/>
    <property type="match status" value="1"/>
</dbReference>
<dbReference type="InterPro" id="IPR001387">
    <property type="entry name" value="Cro/C1-type_HTH"/>
</dbReference>
<proteinExistence type="predicted"/>
<dbReference type="InterPro" id="IPR010982">
    <property type="entry name" value="Lambda_DNA-bd_dom_sf"/>
</dbReference>
<feature type="region of interest" description="Disordered" evidence="1">
    <location>
        <begin position="239"/>
        <end position="261"/>
    </location>
</feature>
<dbReference type="Pfam" id="PF17765">
    <property type="entry name" value="MLTR_LBD"/>
    <property type="match status" value="1"/>
</dbReference>
<reference evidence="4" key="1">
    <citation type="submission" date="2016-10" db="EMBL/GenBank/DDBJ databases">
        <authorList>
            <person name="Varghese N."/>
            <person name="Submissions S."/>
        </authorList>
    </citation>
    <scope>NUCLEOTIDE SEQUENCE [LARGE SCALE GENOMIC DNA]</scope>
    <source>
        <strain evidence="4">CGMCC 4.7042</strain>
    </source>
</reference>
<protein>
    <submittedName>
        <fullName evidence="3">Helix-turn-helix domain-containing protein</fullName>
    </submittedName>
</protein>
<name>A0A1H0EKA7_9ACTN</name>
<dbReference type="Proteomes" id="UP000199063">
    <property type="component" value="Unassembled WGS sequence"/>
</dbReference>
<feature type="domain" description="HTH cro/C1-type" evidence="2">
    <location>
        <begin position="2"/>
        <end position="40"/>
    </location>
</feature>
<dbReference type="STRING" id="1196353.SAMN05444921_1481"/>
<evidence type="ECO:0000313" key="3">
    <source>
        <dbReference type="EMBL" id="SDN82844.1"/>
    </source>
</evidence>
<gene>
    <name evidence="3" type="ORF">SAMN05444921_1481</name>
</gene>
<dbReference type="PROSITE" id="PS50943">
    <property type="entry name" value="HTH_CROC1"/>
    <property type="match status" value="1"/>
</dbReference>
<evidence type="ECO:0000256" key="1">
    <source>
        <dbReference type="SAM" id="MobiDB-lite"/>
    </source>
</evidence>
<keyword evidence="4" id="KW-1185">Reference proteome</keyword>
<sequence length="261" mass="28626">MLAGLSMEYLERLEQGRDTNPSVAVLAALAQALQMSDDDKRHLALLAMKRHTSALFPSPRPVNDVPRPTLPVLLDLLDPTPACLLGPICNIVAWNASWERLGRPLGALDSNPPNLLRNHFLTSASRRVFTGDDWAAEADELVGFLRSGQPYWGDDDDFRALVDELSAAPEFVTRWAAHSVASQQPDIKQIFHPEAGILHITVEILHEGDGNHWLQVWLPRNEETAAAISALLDTPMRAIPSDTARPQNQAPHSAPDPETGG</sequence>
<dbReference type="AlphaFoldDB" id="A0A1H0EKA7"/>
<dbReference type="PANTHER" id="PTHR35010">
    <property type="entry name" value="BLL4672 PROTEIN-RELATED"/>
    <property type="match status" value="1"/>
</dbReference>